<dbReference type="AlphaFoldDB" id="A0A0E0KGX0"/>
<accession>A0A0E0KGX0</accession>
<dbReference type="STRING" id="4537.A0A0E0KGX0"/>
<dbReference type="Proteomes" id="UP000026962">
    <property type="component" value="Chromosome 3"/>
</dbReference>
<protein>
    <submittedName>
        <fullName evidence="1">Uncharacterized protein</fullName>
    </submittedName>
</protein>
<reference evidence="1" key="2">
    <citation type="submission" date="2018-05" db="EMBL/GenBank/DDBJ databases">
        <title>OpunRS2 (Oryza punctata Reference Sequence Version 2).</title>
        <authorList>
            <person name="Zhang J."/>
            <person name="Kudrna D."/>
            <person name="Lee S."/>
            <person name="Talag J."/>
            <person name="Welchert J."/>
            <person name="Wing R.A."/>
        </authorList>
    </citation>
    <scope>NUCLEOTIDE SEQUENCE [LARGE SCALE GENOMIC DNA]</scope>
</reference>
<sequence>MPQLDPVRYWRNFYETFAWVCLRSNVCASVSFRDGVLAVTLALGFMQRIAIATPQDRQWRLSSWELPTGCSPFSFQGKLYVAHSFPGHITEVFKIDPPLLQDITCSSSMPYQQLIATCPTEKKLNFPVNLVEHDSEILVVGTTDEEQHGGALPRLHRDHTLPPPARPLPLDLGGQWRRTPAAKRKVAQIQGLVSRHPQPLTMQSWGTMEVGALRHVVSWRPPPSSSASPWRALAASSLHAIVGSRER</sequence>
<organism evidence="1">
    <name type="scientific">Oryza punctata</name>
    <name type="common">Red rice</name>
    <dbReference type="NCBI Taxonomy" id="4537"/>
    <lineage>
        <taxon>Eukaryota</taxon>
        <taxon>Viridiplantae</taxon>
        <taxon>Streptophyta</taxon>
        <taxon>Embryophyta</taxon>
        <taxon>Tracheophyta</taxon>
        <taxon>Spermatophyta</taxon>
        <taxon>Magnoliopsida</taxon>
        <taxon>Liliopsida</taxon>
        <taxon>Poales</taxon>
        <taxon>Poaceae</taxon>
        <taxon>BOP clade</taxon>
        <taxon>Oryzoideae</taxon>
        <taxon>Oryzeae</taxon>
        <taxon>Oryzinae</taxon>
        <taxon>Oryza</taxon>
    </lineage>
</organism>
<evidence type="ECO:0000313" key="2">
    <source>
        <dbReference type="Proteomes" id="UP000026962"/>
    </source>
</evidence>
<evidence type="ECO:0000313" key="1">
    <source>
        <dbReference type="EnsemblPlants" id="OPUNC03G25350.1"/>
    </source>
</evidence>
<name>A0A0E0KGX0_ORYPU</name>
<reference evidence="1" key="1">
    <citation type="submission" date="2015-04" db="UniProtKB">
        <authorList>
            <consortium name="EnsemblPlants"/>
        </authorList>
    </citation>
    <scope>IDENTIFICATION</scope>
</reference>
<dbReference type="Gramene" id="OPUNC03G25350.1">
    <property type="protein sequence ID" value="OPUNC03G25350.1"/>
    <property type="gene ID" value="OPUNC03G25350"/>
</dbReference>
<proteinExistence type="predicted"/>
<dbReference type="HOGENOM" id="CLU_1126040_0_0_1"/>
<dbReference type="EnsemblPlants" id="OPUNC03G25350.1">
    <property type="protein sequence ID" value="OPUNC03G25350.1"/>
    <property type="gene ID" value="OPUNC03G25350"/>
</dbReference>
<keyword evidence="2" id="KW-1185">Reference proteome</keyword>